<name>A0A0H2S9U8_9AGAM</name>
<organism evidence="1 2">
    <name type="scientific">Schizopora paradoxa</name>
    <dbReference type="NCBI Taxonomy" id="27342"/>
    <lineage>
        <taxon>Eukaryota</taxon>
        <taxon>Fungi</taxon>
        <taxon>Dikarya</taxon>
        <taxon>Basidiomycota</taxon>
        <taxon>Agaricomycotina</taxon>
        <taxon>Agaricomycetes</taxon>
        <taxon>Hymenochaetales</taxon>
        <taxon>Schizoporaceae</taxon>
        <taxon>Schizopora</taxon>
    </lineage>
</organism>
<dbReference type="EMBL" id="KQ085894">
    <property type="protein sequence ID" value="KLO18458.1"/>
    <property type="molecule type" value="Genomic_DNA"/>
</dbReference>
<evidence type="ECO:0000313" key="2">
    <source>
        <dbReference type="Proteomes" id="UP000053477"/>
    </source>
</evidence>
<gene>
    <name evidence="1" type="ORF">SCHPADRAFT_955018</name>
</gene>
<sequence length="234" mass="26319">MWLVAGLVLQDFDGEPTSMLERCTSRRPQETLDGRCHRRSTMSCTTSTASSSHAICRDTEIFKQVRYVDVFIVLRLSSSSMNVDAFDERVERPQDDRRYAESHQATRPALRSLIAQDRSDDLSNSRIPIFFRDRDESLSNIRHCGGFRICCRVAEEFQVLNDVGRGLGLRSKTFDLPTAPDFESSIPASFKDLGRTTIATQSSSVGASYAHSYQLAACSLRIGKDPWYSARMDG</sequence>
<dbReference type="InParanoid" id="A0A0H2S9U8"/>
<reference evidence="1 2" key="1">
    <citation type="submission" date="2015-04" db="EMBL/GenBank/DDBJ databases">
        <title>Complete genome sequence of Schizopora paradoxa KUC8140, a cosmopolitan wood degrader in East Asia.</title>
        <authorList>
            <consortium name="DOE Joint Genome Institute"/>
            <person name="Min B."/>
            <person name="Park H."/>
            <person name="Jang Y."/>
            <person name="Kim J.-J."/>
            <person name="Kim K.H."/>
            <person name="Pangilinan J."/>
            <person name="Lipzen A."/>
            <person name="Riley R."/>
            <person name="Grigoriev I.V."/>
            <person name="Spatafora J.W."/>
            <person name="Choi I.-G."/>
        </authorList>
    </citation>
    <scope>NUCLEOTIDE SEQUENCE [LARGE SCALE GENOMIC DNA]</scope>
    <source>
        <strain evidence="1 2">KUC8140</strain>
    </source>
</reference>
<dbReference type="AlphaFoldDB" id="A0A0H2S9U8"/>
<accession>A0A0H2S9U8</accession>
<dbReference type="Proteomes" id="UP000053477">
    <property type="component" value="Unassembled WGS sequence"/>
</dbReference>
<keyword evidence="2" id="KW-1185">Reference proteome</keyword>
<evidence type="ECO:0000313" key="1">
    <source>
        <dbReference type="EMBL" id="KLO18458.1"/>
    </source>
</evidence>
<protein>
    <submittedName>
        <fullName evidence="1">Uncharacterized protein</fullName>
    </submittedName>
</protein>
<proteinExistence type="predicted"/>